<proteinExistence type="predicted"/>
<gene>
    <name evidence="2" type="ORF">F5983_37730</name>
</gene>
<evidence type="ECO:0000313" key="3">
    <source>
        <dbReference type="Proteomes" id="UP000326907"/>
    </source>
</evidence>
<evidence type="ECO:0000256" key="1">
    <source>
        <dbReference type="SAM" id="MobiDB-lite"/>
    </source>
</evidence>
<feature type="region of interest" description="Disordered" evidence="1">
    <location>
        <begin position="65"/>
        <end position="99"/>
    </location>
</feature>
<comment type="caution">
    <text evidence="2">The sequence shown here is derived from an EMBL/GenBank/DDBJ whole genome shotgun (WGS) entry which is preliminary data.</text>
</comment>
<sequence length="99" mass="10441">MPPGATENGDLLVADLLHTGTLLLEGTADDVLAVGRAMALEAGTCGWTDHTEIMTVGLGTRLATVSPRRGMDRRSPRWPRSSTCAPAAVPSSSAPRWTR</sequence>
<evidence type="ECO:0000313" key="2">
    <source>
        <dbReference type="EMBL" id="KAB2587489.1"/>
    </source>
</evidence>
<name>A0A5N5EAH3_9ACTN</name>
<organism evidence="2 3">
    <name type="scientific">Streptomyces arboris</name>
    <dbReference type="NCBI Taxonomy" id="2600619"/>
    <lineage>
        <taxon>Bacteria</taxon>
        <taxon>Bacillati</taxon>
        <taxon>Actinomycetota</taxon>
        <taxon>Actinomycetes</taxon>
        <taxon>Kitasatosporales</taxon>
        <taxon>Streptomycetaceae</taxon>
        <taxon>Streptomyces</taxon>
    </lineage>
</organism>
<protein>
    <submittedName>
        <fullName evidence="2">Uncharacterized protein</fullName>
    </submittedName>
</protein>
<dbReference type="Proteomes" id="UP000326907">
    <property type="component" value="Unassembled WGS sequence"/>
</dbReference>
<keyword evidence="3" id="KW-1185">Reference proteome</keyword>
<dbReference type="AlphaFoldDB" id="A0A5N5EAH3"/>
<feature type="compositionally biased region" description="Low complexity" evidence="1">
    <location>
        <begin position="81"/>
        <end position="99"/>
    </location>
</feature>
<accession>A0A5N5EAH3</accession>
<dbReference type="RefSeq" id="WP_151514220.1">
    <property type="nucleotide sequence ID" value="NZ_VYUA01000106.1"/>
</dbReference>
<dbReference type="EMBL" id="VYUA01000106">
    <property type="protein sequence ID" value="KAB2587489.1"/>
    <property type="molecule type" value="Genomic_DNA"/>
</dbReference>
<reference evidence="2 3" key="1">
    <citation type="submission" date="2019-09" db="EMBL/GenBank/DDBJ databases">
        <authorList>
            <person name="Liu P."/>
        </authorList>
    </citation>
    <scope>NUCLEOTIDE SEQUENCE [LARGE SCALE GENOMIC DNA]</scope>
    <source>
        <strain evidence="2 3">TRM68085</strain>
    </source>
</reference>